<feature type="repeat" description="TPR" evidence="1">
    <location>
        <begin position="340"/>
        <end position="373"/>
    </location>
</feature>
<dbReference type="Pfam" id="PF13560">
    <property type="entry name" value="HTH_31"/>
    <property type="match status" value="1"/>
</dbReference>
<dbReference type="PROSITE" id="PS50943">
    <property type="entry name" value="HTH_CROC1"/>
    <property type="match status" value="1"/>
</dbReference>
<dbReference type="SMART" id="SM00530">
    <property type="entry name" value="HTH_XRE"/>
    <property type="match status" value="1"/>
</dbReference>
<dbReference type="eggNOG" id="COG1396">
    <property type="taxonomic scope" value="Bacteria"/>
</dbReference>
<evidence type="ECO:0000259" key="2">
    <source>
        <dbReference type="PROSITE" id="PS50943"/>
    </source>
</evidence>
<dbReference type="InterPro" id="IPR019734">
    <property type="entry name" value="TPR_rpt"/>
</dbReference>
<dbReference type="Gene3D" id="1.10.260.40">
    <property type="entry name" value="lambda repressor-like DNA-binding domains"/>
    <property type="match status" value="1"/>
</dbReference>
<dbReference type="SUPFAM" id="SSF47413">
    <property type="entry name" value="lambda repressor-like DNA-binding domains"/>
    <property type="match status" value="1"/>
</dbReference>
<reference evidence="3 4" key="1">
    <citation type="submission" date="2014-06" db="EMBL/GenBank/DDBJ databases">
        <title>Saccharopolyspora rectivirgula DSM-43113 Genome sequencing.</title>
        <authorList>
            <person name="Barrera C."/>
            <person name="Millon L."/>
            <person name="Rognon B."/>
            <person name="Zaugg C."/>
            <person name="Monod M."/>
        </authorList>
    </citation>
    <scope>NUCLEOTIDE SEQUENCE [LARGE SCALE GENOMIC DNA]</scope>
    <source>
        <strain evidence="3 4">DSM 43113</strain>
    </source>
</reference>
<gene>
    <name evidence="3" type="ORF">GU90_16585</name>
</gene>
<evidence type="ECO:0000313" key="4">
    <source>
        <dbReference type="Proteomes" id="UP000031419"/>
    </source>
</evidence>
<dbReference type="CDD" id="cd00093">
    <property type="entry name" value="HTH_XRE"/>
    <property type="match status" value="1"/>
</dbReference>
<feature type="domain" description="HTH cro/C1-type" evidence="2">
    <location>
        <begin position="15"/>
        <end position="70"/>
    </location>
</feature>
<dbReference type="OrthoDB" id="3504495at2"/>
<dbReference type="SUPFAM" id="SSF48452">
    <property type="entry name" value="TPR-like"/>
    <property type="match status" value="1"/>
</dbReference>
<keyword evidence="3" id="KW-0238">DNA-binding</keyword>
<dbReference type="Proteomes" id="UP000031419">
    <property type="component" value="Unassembled WGS sequence"/>
</dbReference>
<evidence type="ECO:0000256" key="1">
    <source>
        <dbReference type="PROSITE-ProRule" id="PRU00339"/>
    </source>
</evidence>
<protein>
    <submittedName>
        <fullName evidence="3">DNA-binding protein</fullName>
    </submittedName>
</protein>
<accession>A0A073B6S0</accession>
<dbReference type="PROSITE" id="PS50005">
    <property type="entry name" value="TPR"/>
    <property type="match status" value="1"/>
</dbReference>
<dbReference type="EMBL" id="JNVU01000039">
    <property type="protein sequence ID" value="KEI43369.1"/>
    <property type="molecule type" value="Genomic_DNA"/>
</dbReference>
<dbReference type="Gene3D" id="1.25.40.10">
    <property type="entry name" value="Tetratricopeptide repeat domain"/>
    <property type="match status" value="1"/>
</dbReference>
<proteinExistence type="predicted"/>
<keyword evidence="4" id="KW-1185">Reference proteome</keyword>
<dbReference type="InterPro" id="IPR010982">
    <property type="entry name" value="Lambda_DNA-bd_dom_sf"/>
</dbReference>
<comment type="caution">
    <text evidence="3">The sequence shown here is derived from an EMBL/GenBank/DDBJ whole genome shotgun (WGS) entry which is preliminary data.</text>
</comment>
<sequence>MQADELAGQPIGARIQVIRERQGKTRTVVAGLVGRSPQWLKDVERGRRLPPRWDMLVRLAQVLHVDVTALTGDAGVVTAPVSLQRREGHPVVTALREAIEDPVLQPPDSPDPDVASLVQRAEHAWRLWHRSAEPRAATGTVLPRLIREARQATRMTGGKERRMAHAVLVSAYALCEQALAWVADPALLWLVADRCMHHAQEADQPELMAAAAWVLGNVWRASGREEDAYRLALQAAHTLQPYLADGSTDSRALWGSVQLHAAITAARMGEEGNALRALDQGIEMAQKIPSGQVHPWTLFGVENALLTGVSVHVDMCKSATALERADAIDPDTVPSIDRRARLWLEMARSYHQKKDTLAALQTLQRATDVSEESMRCHPLSRGIAGELVVSGGKLVEREARRLATRLGLTV</sequence>
<evidence type="ECO:0000313" key="3">
    <source>
        <dbReference type="EMBL" id="KEI43369.1"/>
    </source>
</evidence>
<dbReference type="GO" id="GO:0003677">
    <property type="term" value="F:DNA binding"/>
    <property type="evidence" value="ECO:0007669"/>
    <property type="project" value="UniProtKB-KW"/>
</dbReference>
<dbReference type="RefSeq" id="WP_029722734.1">
    <property type="nucleotide sequence ID" value="NZ_JNVU01000039.1"/>
</dbReference>
<name>A0A073B6S0_9PSEU</name>
<dbReference type="AlphaFoldDB" id="A0A073B6S0"/>
<keyword evidence="1" id="KW-0802">TPR repeat</keyword>
<dbReference type="InterPro" id="IPR011990">
    <property type="entry name" value="TPR-like_helical_dom_sf"/>
</dbReference>
<organism evidence="3 4">
    <name type="scientific">Saccharopolyspora rectivirgula</name>
    <dbReference type="NCBI Taxonomy" id="28042"/>
    <lineage>
        <taxon>Bacteria</taxon>
        <taxon>Bacillati</taxon>
        <taxon>Actinomycetota</taxon>
        <taxon>Actinomycetes</taxon>
        <taxon>Pseudonocardiales</taxon>
        <taxon>Pseudonocardiaceae</taxon>
        <taxon>Saccharopolyspora</taxon>
    </lineage>
</organism>
<dbReference type="InterPro" id="IPR001387">
    <property type="entry name" value="Cro/C1-type_HTH"/>
</dbReference>
<dbReference type="STRING" id="28042.GU90_16585"/>